<evidence type="ECO:0000313" key="3">
    <source>
        <dbReference type="EMBL" id="KAF2257600.1"/>
    </source>
</evidence>
<evidence type="ECO:0000313" key="4">
    <source>
        <dbReference type="Proteomes" id="UP000800093"/>
    </source>
</evidence>
<feature type="coiled-coil region" evidence="1">
    <location>
        <begin position="49"/>
        <end position="76"/>
    </location>
</feature>
<proteinExistence type="predicted"/>
<gene>
    <name evidence="3" type="ORF">CC78DRAFT_588292</name>
</gene>
<keyword evidence="4" id="KW-1185">Reference proteome</keyword>
<dbReference type="AlphaFoldDB" id="A0A9P4JXH0"/>
<accession>A0A9P4JXH0</accession>
<evidence type="ECO:0000256" key="1">
    <source>
        <dbReference type="SAM" id="Coils"/>
    </source>
</evidence>
<comment type="caution">
    <text evidence="3">The sequence shown here is derived from an EMBL/GenBank/DDBJ whole genome shotgun (WGS) entry which is preliminary data.</text>
</comment>
<dbReference type="EMBL" id="ML986910">
    <property type="protein sequence ID" value="KAF2257600.1"/>
    <property type="molecule type" value="Genomic_DNA"/>
</dbReference>
<evidence type="ECO:0000256" key="2">
    <source>
        <dbReference type="SAM" id="MobiDB-lite"/>
    </source>
</evidence>
<protein>
    <submittedName>
        <fullName evidence="3">Uncharacterized protein</fullName>
    </submittedName>
</protein>
<keyword evidence="1" id="KW-0175">Coiled coil</keyword>
<reference evidence="4" key="1">
    <citation type="journal article" date="2020" name="Stud. Mycol.">
        <title>101 Dothideomycetes genomes: A test case for predicting lifestyles and emergence of pathogens.</title>
        <authorList>
            <person name="Haridas S."/>
            <person name="Albert R."/>
            <person name="Binder M."/>
            <person name="Bloem J."/>
            <person name="LaButti K."/>
            <person name="Salamov A."/>
            <person name="Andreopoulos B."/>
            <person name="Baker S."/>
            <person name="Barry K."/>
            <person name="Bills G."/>
            <person name="Bluhm B."/>
            <person name="Cannon C."/>
            <person name="Castanera R."/>
            <person name="Culley D."/>
            <person name="Daum C."/>
            <person name="Ezra D."/>
            <person name="Gonzalez J."/>
            <person name="Henrissat B."/>
            <person name="Kuo A."/>
            <person name="Liang C."/>
            <person name="Lipzen A."/>
            <person name="Lutzoni F."/>
            <person name="Magnuson J."/>
            <person name="Mondo S."/>
            <person name="Nolan M."/>
            <person name="Ohm R."/>
            <person name="Pangilinan J."/>
            <person name="Park H.-J."/>
            <person name="Ramirez L."/>
            <person name="Alfaro M."/>
            <person name="Sun H."/>
            <person name="Tritt A."/>
            <person name="Yoshinaga Y."/>
            <person name="Zwiers L.-H."/>
            <person name="Turgeon B."/>
            <person name="Goodwin S."/>
            <person name="Spatafora J."/>
            <person name="Crous P."/>
            <person name="Grigoriev I."/>
        </authorList>
    </citation>
    <scope>NUCLEOTIDE SEQUENCE [LARGE SCALE GENOMIC DNA]</scope>
    <source>
        <strain evidence="4">CBS 304.66</strain>
    </source>
</reference>
<dbReference type="Proteomes" id="UP000800093">
    <property type="component" value="Unassembled WGS sequence"/>
</dbReference>
<organism evidence="3 4">
    <name type="scientific">Lojkania enalia</name>
    <dbReference type="NCBI Taxonomy" id="147567"/>
    <lineage>
        <taxon>Eukaryota</taxon>
        <taxon>Fungi</taxon>
        <taxon>Dikarya</taxon>
        <taxon>Ascomycota</taxon>
        <taxon>Pezizomycotina</taxon>
        <taxon>Dothideomycetes</taxon>
        <taxon>Pleosporomycetidae</taxon>
        <taxon>Pleosporales</taxon>
        <taxon>Pleosporales incertae sedis</taxon>
        <taxon>Lojkania</taxon>
    </lineage>
</organism>
<name>A0A9P4JXH0_9PLEO</name>
<feature type="region of interest" description="Disordered" evidence="2">
    <location>
        <begin position="78"/>
        <end position="98"/>
    </location>
</feature>
<sequence length="98" mass="11168">MLPLNWSGYSSLELGADSYLVLPCRSSSVRYTHITEYVRKTNSAVQIEVKEVVTTADNHDEEATRLEQDETEALRQFEEEHKVANASRRPLAELQSKT</sequence>